<comment type="subcellular location">
    <subcellularLocation>
        <location evidence="1">Cytoplasm</location>
    </subcellularLocation>
</comment>
<evidence type="ECO:0000256" key="2">
    <source>
        <dbReference type="ARBA" id="ARBA00006411"/>
    </source>
</evidence>
<organism evidence="5 6">
    <name type="scientific">Nocardia nova</name>
    <dbReference type="NCBI Taxonomy" id="37330"/>
    <lineage>
        <taxon>Bacteria</taxon>
        <taxon>Bacillati</taxon>
        <taxon>Actinomycetota</taxon>
        <taxon>Actinomycetes</taxon>
        <taxon>Mycobacteriales</taxon>
        <taxon>Nocardiaceae</taxon>
        <taxon>Nocardia</taxon>
    </lineage>
</organism>
<dbReference type="AlphaFoldDB" id="A0A2S6AP04"/>
<dbReference type="RefSeq" id="WP_104379996.1">
    <property type="nucleotide sequence ID" value="NZ_PSZC01000011.1"/>
</dbReference>
<evidence type="ECO:0000313" key="5">
    <source>
        <dbReference type="EMBL" id="PPJ36950.1"/>
    </source>
</evidence>
<accession>A0A2S6AP04</accession>
<dbReference type="EMBL" id="PSZC01000011">
    <property type="protein sequence ID" value="PPJ36950.1"/>
    <property type="molecule type" value="Genomic_DNA"/>
</dbReference>
<name>A0A2S6AP04_9NOCA</name>
<keyword evidence="3" id="KW-0963">Cytoplasm</keyword>
<keyword evidence="4" id="KW-0143">Chaperone</keyword>
<protein>
    <recommendedName>
        <fullName evidence="7">ESX secretion-associated protein EspG</fullName>
    </recommendedName>
</protein>
<evidence type="ECO:0000313" key="6">
    <source>
        <dbReference type="Proteomes" id="UP000239874"/>
    </source>
</evidence>
<proteinExistence type="inferred from homology"/>
<gene>
    <name evidence="5" type="ORF">C5E45_17080</name>
</gene>
<dbReference type="Pfam" id="PF14011">
    <property type="entry name" value="ESX-1_EspG"/>
    <property type="match status" value="1"/>
</dbReference>
<sequence>MIHWQLTSAQYEAAFFAAQRDRLPYPTWNGLRAGDDIELGRQRREAIDTLLPRVDDDFARLVHTLAEPQVRLHVHGRLGTDADNPDTQLRGYVGFGPDIAGVAIQDADPEPGVSGDVSVSLCTHVQALTLLARMLPDQPPGRHELHALKSELDIEPDSNGGWNRPPTPRERLDRFFSRPRTGWGEVLCYPGPFLDNRTDGVEGFFWMDFAGDGRYYVREDSVSYTVQPMTHDGLVGHARALARRVRELGSRSARV</sequence>
<comment type="similarity">
    <text evidence="2">Belongs to the EspG family.</text>
</comment>
<evidence type="ECO:0008006" key="7">
    <source>
        <dbReference type="Google" id="ProtNLM"/>
    </source>
</evidence>
<evidence type="ECO:0000256" key="3">
    <source>
        <dbReference type="ARBA" id="ARBA00022490"/>
    </source>
</evidence>
<reference evidence="5 6" key="1">
    <citation type="submission" date="2018-02" db="EMBL/GenBank/DDBJ databases">
        <title>8 Nocardia nova and 1 Nocardia cyriacigeorgica strain used for evolution to TMP-SMX.</title>
        <authorList>
            <person name="Mehta H."/>
            <person name="Weng J."/>
            <person name="Shamoo Y."/>
        </authorList>
    </citation>
    <scope>NUCLEOTIDE SEQUENCE [LARGE SCALE GENOMIC DNA]</scope>
    <source>
        <strain evidence="5 6">MDA3139</strain>
    </source>
</reference>
<evidence type="ECO:0000256" key="1">
    <source>
        <dbReference type="ARBA" id="ARBA00004496"/>
    </source>
</evidence>
<comment type="caution">
    <text evidence="5">The sequence shown here is derived from an EMBL/GenBank/DDBJ whole genome shotgun (WGS) entry which is preliminary data.</text>
</comment>
<dbReference type="InterPro" id="IPR025734">
    <property type="entry name" value="EspG"/>
</dbReference>
<dbReference type="Proteomes" id="UP000239874">
    <property type="component" value="Unassembled WGS sequence"/>
</dbReference>
<evidence type="ECO:0000256" key="4">
    <source>
        <dbReference type="ARBA" id="ARBA00023186"/>
    </source>
</evidence>